<evidence type="ECO:0000313" key="2">
    <source>
        <dbReference type="EMBL" id="KAJ7348464.1"/>
    </source>
</evidence>
<gene>
    <name evidence="2" type="ORF">DFH08DRAFT_866027</name>
</gene>
<feature type="compositionally biased region" description="Basic and acidic residues" evidence="1">
    <location>
        <begin position="67"/>
        <end position="79"/>
    </location>
</feature>
<keyword evidence="3" id="KW-1185">Reference proteome</keyword>
<sequence>MQIIYLSRLISLPPPSHVPYRRASHVVTVTVSRSPAHPPRTTPPHTASPPYAHHRTRMWRWRTTRRAAADDEAGARADGDVDPQPPGGPRRGRARAGRCRRVLAGGVATPDSVYVGTSVCPRACAAARACARPTTRPMLALSNLVSLCCRCHPSANAPRCRRARGAASPYTRVRVLSHTTMIWLCKRTTGHADDRGVRTERSPHRPS</sequence>
<proteinExistence type="predicted"/>
<feature type="region of interest" description="Disordered" evidence="1">
    <location>
        <begin position="32"/>
        <end position="97"/>
    </location>
</feature>
<dbReference type="AlphaFoldDB" id="A0AAD7ET41"/>
<dbReference type="EMBL" id="JARIHO010000017">
    <property type="protein sequence ID" value="KAJ7348464.1"/>
    <property type="molecule type" value="Genomic_DNA"/>
</dbReference>
<dbReference type="Proteomes" id="UP001218218">
    <property type="component" value="Unassembled WGS sequence"/>
</dbReference>
<protein>
    <submittedName>
        <fullName evidence="2">Uncharacterized protein</fullName>
    </submittedName>
</protein>
<comment type="caution">
    <text evidence="2">The sequence shown here is derived from an EMBL/GenBank/DDBJ whole genome shotgun (WGS) entry which is preliminary data.</text>
</comment>
<feature type="compositionally biased region" description="Basic residues" evidence="1">
    <location>
        <begin position="52"/>
        <end position="65"/>
    </location>
</feature>
<name>A0AAD7ET41_9AGAR</name>
<evidence type="ECO:0000256" key="1">
    <source>
        <dbReference type="SAM" id="MobiDB-lite"/>
    </source>
</evidence>
<accession>A0AAD7ET41</accession>
<organism evidence="2 3">
    <name type="scientific">Mycena albidolilacea</name>
    <dbReference type="NCBI Taxonomy" id="1033008"/>
    <lineage>
        <taxon>Eukaryota</taxon>
        <taxon>Fungi</taxon>
        <taxon>Dikarya</taxon>
        <taxon>Basidiomycota</taxon>
        <taxon>Agaricomycotina</taxon>
        <taxon>Agaricomycetes</taxon>
        <taxon>Agaricomycetidae</taxon>
        <taxon>Agaricales</taxon>
        <taxon>Marasmiineae</taxon>
        <taxon>Mycenaceae</taxon>
        <taxon>Mycena</taxon>
    </lineage>
</organism>
<evidence type="ECO:0000313" key="3">
    <source>
        <dbReference type="Proteomes" id="UP001218218"/>
    </source>
</evidence>
<reference evidence="2" key="1">
    <citation type="submission" date="2023-03" db="EMBL/GenBank/DDBJ databases">
        <title>Massive genome expansion in bonnet fungi (Mycena s.s.) driven by repeated elements and novel gene families across ecological guilds.</title>
        <authorList>
            <consortium name="Lawrence Berkeley National Laboratory"/>
            <person name="Harder C.B."/>
            <person name="Miyauchi S."/>
            <person name="Viragh M."/>
            <person name="Kuo A."/>
            <person name="Thoen E."/>
            <person name="Andreopoulos B."/>
            <person name="Lu D."/>
            <person name="Skrede I."/>
            <person name="Drula E."/>
            <person name="Henrissat B."/>
            <person name="Morin E."/>
            <person name="Kohler A."/>
            <person name="Barry K."/>
            <person name="LaButti K."/>
            <person name="Morin E."/>
            <person name="Salamov A."/>
            <person name="Lipzen A."/>
            <person name="Mereny Z."/>
            <person name="Hegedus B."/>
            <person name="Baldrian P."/>
            <person name="Stursova M."/>
            <person name="Weitz H."/>
            <person name="Taylor A."/>
            <person name="Grigoriev I.V."/>
            <person name="Nagy L.G."/>
            <person name="Martin F."/>
            <person name="Kauserud H."/>
        </authorList>
    </citation>
    <scope>NUCLEOTIDE SEQUENCE</scope>
    <source>
        <strain evidence="2">CBHHK002</strain>
    </source>
</reference>